<name>A0A6C2UH57_9BACT</name>
<dbReference type="PANTHER" id="PTHR42693:SF33">
    <property type="entry name" value="ARYLSULFATASE"/>
    <property type="match status" value="1"/>
</dbReference>
<protein>
    <submittedName>
        <fullName evidence="6">Arylsulfatase</fullName>
    </submittedName>
</protein>
<dbReference type="PANTHER" id="PTHR42693">
    <property type="entry name" value="ARYLSULFATASE FAMILY MEMBER"/>
    <property type="match status" value="1"/>
</dbReference>
<keyword evidence="4" id="KW-0106">Calcium</keyword>
<dbReference type="InterPro" id="IPR017850">
    <property type="entry name" value="Alkaline_phosphatase_core_sf"/>
</dbReference>
<evidence type="ECO:0000256" key="4">
    <source>
        <dbReference type="ARBA" id="ARBA00022837"/>
    </source>
</evidence>
<dbReference type="InterPro" id="IPR000917">
    <property type="entry name" value="Sulfatase_N"/>
</dbReference>
<dbReference type="RefSeq" id="WP_136060205.1">
    <property type="nucleotide sequence ID" value="NZ_CAAHFH010000001.1"/>
</dbReference>
<evidence type="ECO:0000313" key="7">
    <source>
        <dbReference type="Proteomes" id="UP000346198"/>
    </source>
</evidence>
<sequence>MKEKRACRYGLLILLLGASVSFAKKPNILLIYTDDVGFGDLSCYGATKVSTPNCDKLAAEGVRFTDAHTVAATCTPSRYSLLTGRYAFRDRGTGIASPVDGLIIDPNKTTLPGMLRDAGYATGIVGKWHLGLGTKPTNYNEPITRGPKEVGFDYSWIIPATGDRVPCVWMEDGHIVNYDPNDPITIDPTVNRRSKESLIKGIPRIGSMKGGVAALWTDDEISFVIADKSCGFIEKNKDVPWFLYMSTHSIHVPRVPNEIFVGKSDCGVRGDALVEMDWQVGRILAQLDKLGLAENTLVIFSSDNGGTLDSNGPDLVHGCGDPDATNGHVPNGVLNGKKGNVFEGGTRVPTIARWPGHVAPGESAALMSQVDLLASLAALVGAPLPAEEAFDSQDQLVAWLGKDLQGREFILEQSNSGTPFGLRYREWKYLPYGGDKTDSSEMLFNLGQDIGEQNNVAAAHPEKVEQMRKKLIEILGETQLRAPKVKNKKKK</sequence>
<evidence type="ECO:0000256" key="2">
    <source>
        <dbReference type="ARBA" id="ARBA00022723"/>
    </source>
</evidence>
<dbReference type="Proteomes" id="UP000346198">
    <property type="component" value="Unassembled WGS sequence"/>
</dbReference>
<evidence type="ECO:0000256" key="3">
    <source>
        <dbReference type="ARBA" id="ARBA00022801"/>
    </source>
</evidence>
<dbReference type="EMBL" id="CAAHFH010000001">
    <property type="protein sequence ID" value="VGO18751.1"/>
    <property type="molecule type" value="Genomic_DNA"/>
</dbReference>
<evidence type="ECO:0000256" key="1">
    <source>
        <dbReference type="ARBA" id="ARBA00008779"/>
    </source>
</evidence>
<dbReference type="CDD" id="cd16143">
    <property type="entry name" value="ARS_like"/>
    <property type="match status" value="1"/>
</dbReference>
<dbReference type="SUPFAM" id="SSF53649">
    <property type="entry name" value="Alkaline phosphatase-like"/>
    <property type="match status" value="1"/>
</dbReference>
<accession>A0A6C2UH57</accession>
<gene>
    <name evidence="6" type="primary">atsA_87</name>
    <name evidence="6" type="ORF">SCARR_00804</name>
</gene>
<comment type="similarity">
    <text evidence="1">Belongs to the sulfatase family.</text>
</comment>
<dbReference type="PROSITE" id="PS00149">
    <property type="entry name" value="SULFATASE_2"/>
    <property type="match status" value="1"/>
</dbReference>
<evidence type="ECO:0000313" key="6">
    <source>
        <dbReference type="EMBL" id="VGO18751.1"/>
    </source>
</evidence>
<dbReference type="Pfam" id="PF00884">
    <property type="entry name" value="Sulfatase"/>
    <property type="match status" value="1"/>
</dbReference>
<feature type="domain" description="Sulfatase N-terminal" evidence="5">
    <location>
        <begin position="26"/>
        <end position="381"/>
    </location>
</feature>
<proteinExistence type="inferred from homology"/>
<evidence type="ECO:0000259" key="5">
    <source>
        <dbReference type="Pfam" id="PF00884"/>
    </source>
</evidence>
<keyword evidence="2" id="KW-0479">Metal-binding</keyword>
<dbReference type="Gene3D" id="3.30.1120.10">
    <property type="match status" value="1"/>
</dbReference>
<dbReference type="GO" id="GO:0046872">
    <property type="term" value="F:metal ion binding"/>
    <property type="evidence" value="ECO:0007669"/>
    <property type="project" value="UniProtKB-KW"/>
</dbReference>
<dbReference type="InterPro" id="IPR050738">
    <property type="entry name" value="Sulfatase"/>
</dbReference>
<dbReference type="Gene3D" id="3.40.720.10">
    <property type="entry name" value="Alkaline Phosphatase, subunit A"/>
    <property type="match status" value="1"/>
</dbReference>
<organism evidence="6 7">
    <name type="scientific">Pontiella sulfatireligans</name>
    <dbReference type="NCBI Taxonomy" id="2750658"/>
    <lineage>
        <taxon>Bacteria</taxon>
        <taxon>Pseudomonadati</taxon>
        <taxon>Kiritimatiellota</taxon>
        <taxon>Kiritimatiellia</taxon>
        <taxon>Kiritimatiellales</taxon>
        <taxon>Pontiellaceae</taxon>
        <taxon>Pontiella</taxon>
    </lineage>
</organism>
<reference evidence="6 7" key="1">
    <citation type="submission" date="2019-04" db="EMBL/GenBank/DDBJ databases">
        <authorList>
            <person name="Van Vliet M D."/>
        </authorList>
    </citation>
    <scope>NUCLEOTIDE SEQUENCE [LARGE SCALE GENOMIC DNA]</scope>
    <source>
        <strain evidence="6 7">F21</strain>
    </source>
</reference>
<dbReference type="PROSITE" id="PS00523">
    <property type="entry name" value="SULFATASE_1"/>
    <property type="match status" value="1"/>
</dbReference>
<keyword evidence="3" id="KW-0378">Hydrolase</keyword>
<dbReference type="InterPro" id="IPR024607">
    <property type="entry name" value="Sulfatase_CS"/>
</dbReference>
<dbReference type="AlphaFoldDB" id="A0A6C2UH57"/>
<dbReference type="GO" id="GO:0004065">
    <property type="term" value="F:arylsulfatase activity"/>
    <property type="evidence" value="ECO:0007669"/>
    <property type="project" value="TreeGrafter"/>
</dbReference>
<keyword evidence="7" id="KW-1185">Reference proteome</keyword>